<feature type="region of interest" description="Disordered" evidence="1">
    <location>
        <begin position="176"/>
        <end position="217"/>
    </location>
</feature>
<evidence type="ECO:0000313" key="2">
    <source>
        <dbReference type="EMBL" id="KAF7385950.1"/>
    </source>
</evidence>
<feature type="compositionally biased region" description="Polar residues" evidence="1">
    <location>
        <begin position="208"/>
        <end position="217"/>
    </location>
</feature>
<dbReference type="AlphaFoldDB" id="A0A834MUR7"/>
<name>A0A834MUR7_VESVU</name>
<protein>
    <submittedName>
        <fullName evidence="2">Uncharacterized protein</fullName>
    </submittedName>
</protein>
<accession>A0A834MUR7</accession>
<proteinExistence type="predicted"/>
<dbReference type="EMBL" id="JACSEA010000014">
    <property type="protein sequence ID" value="KAF7385950.1"/>
    <property type="molecule type" value="Genomic_DNA"/>
</dbReference>
<comment type="caution">
    <text evidence="2">The sequence shown here is derived from an EMBL/GenBank/DDBJ whole genome shotgun (WGS) entry which is preliminary data.</text>
</comment>
<keyword evidence="3" id="KW-1185">Reference proteome</keyword>
<evidence type="ECO:0000256" key="1">
    <source>
        <dbReference type="SAM" id="MobiDB-lite"/>
    </source>
</evidence>
<sequence length="217" mass="23900">MVRRGRGIKKRPSGFLSAITRSLNPLTVACLKQVADKRPRDCEISSCGATSSPTSESRAKDNTIQVELNKVAAFHSLLVQPDTKSGSVGSYFLTLFYLKLSSLSTQLSSLGKTKEIVQGSTKEDEDEVEEKEEEEEEEEEYEGDVEGDPGAEDPETMGGRLRKICFRSRARDVFPVHESTKECRNPGEGRMSTRLPGARFSAHADPDSSFSSQVFQG</sequence>
<feature type="compositionally biased region" description="Basic and acidic residues" evidence="1">
    <location>
        <begin position="176"/>
        <end position="187"/>
    </location>
</feature>
<feature type="compositionally biased region" description="Acidic residues" evidence="1">
    <location>
        <begin position="123"/>
        <end position="155"/>
    </location>
</feature>
<evidence type="ECO:0000313" key="3">
    <source>
        <dbReference type="Proteomes" id="UP000614350"/>
    </source>
</evidence>
<reference evidence="2" key="1">
    <citation type="journal article" date="2020" name="G3 (Bethesda)">
        <title>High-Quality Assemblies for Three Invasive Social Wasps from the &lt;i&gt;Vespula&lt;/i&gt; Genus.</title>
        <authorList>
            <person name="Harrop T.W.R."/>
            <person name="Guhlin J."/>
            <person name="McLaughlin G.M."/>
            <person name="Permina E."/>
            <person name="Stockwell P."/>
            <person name="Gilligan J."/>
            <person name="Le Lec M.F."/>
            <person name="Gruber M.A.M."/>
            <person name="Quinn O."/>
            <person name="Lovegrove M."/>
            <person name="Duncan E.J."/>
            <person name="Remnant E.J."/>
            <person name="Van Eeckhoven J."/>
            <person name="Graham B."/>
            <person name="Knapp R.A."/>
            <person name="Langford K.W."/>
            <person name="Kronenberg Z."/>
            <person name="Press M.O."/>
            <person name="Eacker S.M."/>
            <person name="Wilson-Rankin E.E."/>
            <person name="Purcell J."/>
            <person name="Lester P.J."/>
            <person name="Dearden P.K."/>
        </authorList>
    </citation>
    <scope>NUCLEOTIDE SEQUENCE</scope>
    <source>
        <strain evidence="2">Marl-1</strain>
    </source>
</reference>
<feature type="region of interest" description="Disordered" evidence="1">
    <location>
        <begin position="111"/>
        <end position="161"/>
    </location>
</feature>
<gene>
    <name evidence="2" type="ORF">HZH66_011792</name>
</gene>
<dbReference type="Proteomes" id="UP000614350">
    <property type="component" value="Unassembled WGS sequence"/>
</dbReference>
<organism evidence="2 3">
    <name type="scientific">Vespula vulgaris</name>
    <name type="common">Yellow jacket</name>
    <name type="synonym">Wasp</name>
    <dbReference type="NCBI Taxonomy" id="7454"/>
    <lineage>
        <taxon>Eukaryota</taxon>
        <taxon>Metazoa</taxon>
        <taxon>Ecdysozoa</taxon>
        <taxon>Arthropoda</taxon>
        <taxon>Hexapoda</taxon>
        <taxon>Insecta</taxon>
        <taxon>Pterygota</taxon>
        <taxon>Neoptera</taxon>
        <taxon>Endopterygota</taxon>
        <taxon>Hymenoptera</taxon>
        <taxon>Apocrita</taxon>
        <taxon>Aculeata</taxon>
        <taxon>Vespoidea</taxon>
        <taxon>Vespidae</taxon>
        <taxon>Vespinae</taxon>
        <taxon>Vespula</taxon>
    </lineage>
</organism>